<reference evidence="2" key="1">
    <citation type="journal article" date="2014" name="Int. J. Syst. Evol. Microbiol.">
        <title>Complete genome sequence of Corynebacterium casei LMG S-19264T (=DSM 44701T), isolated from a smear-ripened cheese.</title>
        <authorList>
            <consortium name="US DOE Joint Genome Institute (JGI-PGF)"/>
            <person name="Walter F."/>
            <person name="Albersmeier A."/>
            <person name="Kalinowski J."/>
            <person name="Ruckert C."/>
        </authorList>
    </citation>
    <scope>NUCLEOTIDE SEQUENCE</scope>
    <source>
        <strain evidence="2">CGMCC 1.15290</strain>
    </source>
</reference>
<dbReference type="EMBL" id="BMIB01000002">
    <property type="protein sequence ID" value="GGH66979.1"/>
    <property type="molecule type" value="Genomic_DNA"/>
</dbReference>
<feature type="signal peptide" evidence="1">
    <location>
        <begin position="1"/>
        <end position="22"/>
    </location>
</feature>
<gene>
    <name evidence="2" type="ORF">GCM10011379_21730</name>
</gene>
<feature type="chain" id="PRO_5038069701" description="DUF4252 domain-containing protein" evidence="1">
    <location>
        <begin position="23"/>
        <end position="169"/>
    </location>
</feature>
<accession>A0A917J059</accession>
<sequence length="169" mass="19125">MKLTKPLLTALLLLLTSMAAFSQQQQIVKILNDELKREAKRELESASFDGDTLVVTQPYHIKNNILSFSVKKKDYYDSVWYIHTQSVDLSKITAIVKDINVIFETKADAVQLTDSILNPLPGTAAVKKNTGDMLFVHLSYEKNNESLAVKLVQAFKKAGYTIEKRFWAD</sequence>
<comment type="caution">
    <text evidence="2">The sequence shown here is derived from an EMBL/GenBank/DDBJ whole genome shotgun (WGS) entry which is preliminary data.</text>
</comment>
<proteinExistence type="predicted"/>
<keyword evidence="1" id="KW-0732">Signal</keyword>
<dbReference type="AlphaFoldDB" id="A0A917J059"/>
<dbReference type="Proteomes" id="UP000627292">
    <property type="component" value="Unassembled WGS sequence"/>
</dbReference>
<evidence type="ECO:0008006" key="4">
    <source>
        <dbReference type="Google" id="ProtNLM"/>
    </source>
</evidence>
<protein>
    <recommendedName>
        <fullName evidence="4">DUF4252 domain-containing protein</fullName>
    </recommendedName>
</protein>
<keyword evidence="3" id="KW-1185">Reference proteome</keyword>
<name>A0A917J059_9BACT</name>
<dbReference type="RefSeq" id="WP_188952050.1">
    <property type="nucleotide sequence ID" value="NZ_BMIB01000002.1"/>
</dbReference>
<organism evidence="2 3">
    <name type="scientific">Filimonas zeae</name>
    <dbReference type="NCBI Taxonomy" id="1737353"/>
    <lineage>
        <taxon>Bacteria</taxon>
        <taxon>Pseudomonadati</taxon>
        <taxon>Bacteroidota</taxon>
        <taxon>Chitinophagia</taxon>
        <taxon>Chitinophagales</taxon>
        <taxon>Chitinophagaceae</taxon>
        <taxon>Filimonas</taxon>
    </lineage>
</organism>
<evidence type="ECO:0000313" key="2">
    <source>
        <dbReference type="EMBL" id="GGH66979.1"/>
    </source>
</evidence>
<evidence type="ECO:0000256" key="1">
    <source>
        <dbReference type="SAM" id="SignalP"/>
    </source>
</evidence>
<reference evidence="2" key="2">
    <citation type="submission" date="2020-09" db="EMBL/GenBank/DDBJ databases">
        <authorList>
            <person name="Sun Q."/>
            <person name="Zhou Y."/>
        </authorList>
    </citation>
    <scope>NUCLEOTIDE SEQUENCE</scope>
    <source>
        <strain evidence="2">CGMCC 1.15290</strain>
    </source>
</reference>
<evidence type="ECO:0000313" key="3">
    <source>
        <dbReference type="Proteomes" id="UP000627292"/>
    </source>
</evidence>